<name>U4TWM8_9LACO</name>
<accession>U4TWM8</accession>
<protein>
    <submittedName>
        <fullName evidence="1">Uncharacterized protein</fullName>
    </submittedName>
</protein>
<dbReference type="EMBL" id="KI271583">
    <property type="protein sequence ID" value="ERL66243.1"/>
    <property type="molecule type" value="Genomic_DNA"/>
</dbReference>
<dbReference type="HOGENOM" id="CLU_108507_0_0_9"/>
<evidence type="ECO:0000313" key="2">
    <source>
        <dbReference type="Proteomes" id="UP000030647"/>
    </source>
</evidence>
<reference evidence="2" key="1">
    <citation type="journal article" date="2013" name="Genome Announc.">
        <title>Whole-Genome Sequencing of Lactobacillus shenzhenensis Strain LY-73T.</title>
        <authorList>
            <person name="Lin Z."/>
            <person name="Liu Z."/>
            <person name="Yang R."/>
            <person name="Zou Y."/>
            <person name="Wan D."/>
            <person name="Chen J."/>
            <person name="Guo M."/>
            <person name="Zhao J."/>
            <person name="Fang C."/>
            <person name="Yang R."/>
            <person name="Liu F."/>
        </authorList>
    </citation>
    <scope>NUCLEOTIDE SEQUENCE [LARGE SCALE GENOMIC DNA]</scope>
    <source>
        <strain evidence="2">LY-73</strain>
    </source>
</reference>
<evidence type="ECO:0000313" key="1">
    <source>
        <dbReference type="EMBL" id="ERL66243.1"/>
    </source>
</evidence>
<gene>
    <name evidence="1" type="ORF">L248_1335</name>
</gene>
<dbReference type="RefSeq" id="WP_022528620.1">
    <property type="nucleotide sequence ID" value="NZ_KI271583.1"/>
</dbReference>
<organism evidence="1 2">
    <name type="scientific">Schleiferilactobacillus shenzhenensis LY-73</name>
    <dbReference type="NCBI Taxonomy" id="1231336"/>
    <lineage>
        <taxon>Bacteria</taxon>
        <taxon>Bacillati</taxon>
        <taxon>Bacillota</taxon>
        <taxon>Bacilli</taxon>
        <taxon>Lactobacillales</taxon>
        <taxon>Lactobacillaceae</taxon>
        <taxon>Schleiferilactobacillus</taxon>
    </lineage>
</organism>
<dbReference type="STRING" id="1231336.L248_1335"/>
<keyword evidence="2" id="KW-1185">Reference proteome</keyword>
<dbReference type="Proteomes" id="UP000030647">
    <property type="component" value="Unassembled WGS sequence"/>
</dbReference>
<dbReference type="OrthoDB" id="2248181at2"/>
<dbReference type="AlphaFoldDB" id="U4TWM8"/>
<proteinExistence type="predicted"/>
<sequence length="185" mass="21019">MRFYVPAEHNALVRVTDERNQPHYLIQSLRSFELNGVRVLSLSAETLGEARQSSLKLLPSYTLTNGTGDETIGQINRLVGVWREVLFVSGLNWLVVGDITQNQYNVFRGNKKVWVVDTLNRADDADYFVVDVADPVNEVPALLVAAVLNRWRKVPLRSGVRNLLKPKKKGYVLGDDFAPYRHRRS</sequence>
<dbReference type="eggNOG" id="COG4894">
    <property type="taxonomic scope" value="Bacteria"/>
</dbReference>